<dbReference type="InterPro" id="IPR016181">
    <property type="entry name" value="Acyl_CoA_acyltransferase"/>
</dbReference>
<keyword evidence="1 4" id="KW-0808">Transferase</keyword>
<dbReference type="RefSeq" id="WP_359873787.1">
    <property type="nucleotide sequence ID" value="NZ_JBEYHT010000006.1"/>
</dbReference>
<dbReference type="PANTHER" id="PTHR43420:SF47">
    <property type="entry name" value="N-ACETYLTRANSFERASE DOMAIN-CONTAINING PROTEIN"/>
    <property type="match status" value="1"/>
</dbReference>
<sequence>MTQQIADPIAGPITDRLGRVVVLEGISEDNWRAVADVAPADDQRRFVAALAARYLLLSLNGGVWTSVGVRAGDTIAGHLMWAYDAEDGTHWVGGMVVSAPEQGRGVGRAALRAVIQRLSALPECREIRLSCHPDNTAAARLYASLGFRATGEYEDEEAVMALPVRVPAV</sequence>
<evidence type="ECO:0000313" key="4">
    <source>
        <dbReference type="EMBL" id="BAU84351.1"/>
    </source>
</evidence>
<dbReference type="Pfam" id="PF00583">
    <property type="entry name" value="Acetyltransf_1"/>
    <property type="match status" value="1"/>
</dbReference>
<organism evidence="4 5">
    <name type="scientific">Streptomyces laurentii</name>
    <dbReference type="NCBI Taxonomy" id="39478"/>
    <lineage>
        <taxon>Bacteria</taxon>
        <taxon>Bacillati</taxon>
        <taxon>Actinomycetota</taxon>
        <taxon>Actinomycetes</taxon>
        <taxon>Kitasatosporales</taxon>
        <taxon>Streptomycetaceae</taxon>
        <taxon>Streptomyces</taxon>
    </lineage>
</organism>
<proteinExistence type="predicted"/>
<protein>
    <submittedName>
        <fullName evidence="4">Spermine/spermidine acetyltransferase</fullName>
    </submittedName>
</protein>
<dbReference type="Gene3D" id="3.40.630.30">
    <property type="match status" value="1"/>
</dbReference>
<reference evidence="4 5" key="1">
    <citation type="journal article" date="2016" name="Genome Announc.">
        <title>Complete Genome Sequence of Thiostrepton-Producing Streptomyces laurentii ATCC 31255.</title>
        <authorList>
            <person name="Doi K."/>
            <person name="Fujino Y."/>
            <person name="Nagayoshi Y."/>
            <person name="Ohshima T."/>
            <person name="Ogata S."/>
        </authorList>
    </citation>
    <scope>NUCLEOTIDE SEQUENCE [LARGE SCALE GENOMIC DNA]</scope>
    <source>
        <strain evidence="4 5">ATCC 31255</strain>
    </source>
</reference>
<feature type="domain" description="N-acetyltransferase" evidence="3">
    <location>
        <begin position="21"/>
        <end position="165"/>
    </location>
</feature>
<dbReference type="Proteomes" id="UP000217676">
    <property type="component" value="Chromosome"/>
</dbReference>
<evidence type="ECO:0000256" key="2">
    <source>
        <dbReference type="ARBA" id="ARBA00023315"/>
    </source>
</evidence>
<dbReference type="SUPFAM" id="SSF55729">
    <property type="entry name" value="Acyl-CoA N-acyltransferases (Nat)"/>
    <property type="match status" value="1"/>
</dbReference>
<evidence type="ECO:0000313" key="5">
    <source>
        <dbReference type="Proteomes" id="UP000217676"/>
    </source>
</evidence>
<dbReference type="PANTHER" id="PTHR43420">
    <property type="entry name" value="ACETYLTRANSFERASE"/>
    <property type="match status" value="1"/>
</dbReference>
<dbReference type="KEGG" id="slau:SLA_3442"/>
<name>A0A160P1J9_STRLU</name>
<keyword evidence="5" id="KW-1185">Reference proteome</keyword>
<dbReference type="EMBL" id="AP017424">
    <property type="protein sequence ID" value="BAU84351.1"/>
    <property type="molecule type" value="Genomic_DNA"/>
</dbReference>
<gene>
    <name evidence="4" type="ORF">SLA_3442</name>
</gene>
<keyword evidence="2" id="KW-0012">Acyltransferase</keyword>
<evidence type="ECO:0000259" key="3">
    <source>
        <dbReference type="PROSITE" id="PS51186"/>
    </source>
</evidence>
<dbReference type="InterPro" id="IPR050680">
    <property type="entry name" value="YpeA/RimI_acetyltransf"/>
</dbReference>
<dbReference type="PROSITE" id="PS51186">
    <property type="entry name" value="GNAT"/>
    <property type="match status" value="1"/>
</dbReference>
<dbReference type="CDD" id="cd04301">
    <property type="entry name" value="NAT_SF"/>
    <property type="match status" value="1"/>
</dbReference>
<dbReference type="InterPro" id="IPR000182">
    <property type="entry name" value="GNAT_dom"/>
</dbReference>
<accession>A0A160P1J9</accession>
<evidence type="ECO:0000256" key="1">
    <source>
        <dbReference type="ARBA" id="ARBA00022679"/>
    </source>
</evidence>
<dbReference type="GO" id="GO:0016747">
    <property type="term" value="F:acyltransferase activity, transferring groups other than amino-acyl groups"/>
    <property type="evidence" value="ECO:0007669"/>
    <property type="project" value="InterPro"/>
</dbReference>
<dbReference type="AlphaFoldDB" id="A0A160P1J9"/>